<accession>A0AAV8R172</accession>
<organism evidence="1 2">
    <name type="scientific">Ensete ventricosum</name>
    <name type="common">Abyssinian banana</name>
    <name type="synonym">Musa ensete</name>
    <dbReference type="NCBI Taxonomy" id="4639"/>
    <lineage>
        <taxon>Eukaryota</taxon>
        <taxon>Viridiplantae</taxon>
        <taxon>Streptophyta</taxon>
        <taxon>Embryophyta</taxon>
        <taxon>Tracheophyta</taxon>
        <taxon>Spermatophyta</taxon>
        <taxon>Magnoliopsida</taxon>
        <taxon>Liliopsida</taxon>
        <taxon>Zingiberales</taxon>
        <taxon>Musaceae</taxon>
        <taxon>Ensete</taxon>
    </lineage>
</organism>
<evidence type="ECO:0000313" key="1">
    <source>
        <dbReference type="EMBL" id="KAJ8485037.1"/>
    </source>
</evidence>
<reference evidence="1 2" key="1">
    <citation type="submission" date="2022-12" db="EMBL/GenBank/DDBJ databases">
        <title>Chromosome-scale assembly of the Ensete ventricosum genome.</title>
        <authorList>
            <person name="Dussert Y."/>
            <person name="Stocks J."/>
            <person name="Wendawek A."/>
            <person name="Woldeyes F."/>
            <person name="Nichols R.A."/>
            <person name="Borrell J.S."/>
        </authorList>
    </citation>
    <scope>NUCLEOTIDE SEQUENCE [LARGE SCALE GENOMIC DNA]</scope>
    <source>
        <strain evidence="2">cv. Maze</strain>
        <tissue evidence="1">Seeds</tissue>
    </source>
</reference>
<gene>
    <name evidence="1" type="ORF">OPV22_017522</name>
</gene>
<comment type="caution">
    <text evidence="1">The sequence shown here is derived from an EMBL/GenBank/DDBJ whole genome shotgun (WGS) entry which is preliminary data.</text>
</comment>
<name>A0AAV8R172_ENSVE</name>
<dbReference type="AlphaFoldDB" id="A0AAV8R172"/>
<proteinExistence type="predicted"/>
<sequence length="77" mass="8887">MKAIEDFVVQIKEKQKNPSERQQRAVCVLLNKIHTAPSEHMLWDILALYGCCSKGCWSEMSNIPCAQIKRNCYGRVF</sequence>
<dbReference type="EMBL" id="JAQQAF010000005">
    <property type="protein sequence ID" value="KAJ8485037.1"/>
    <property type="molecule type" value="Genomic_DNA"/>
</dbReference>
<keyword evidence="2" id="KW-1185">Reference proteome</keyword>
<evidence type="ECO:0000313" key="2">
    <source>
        <dbReference type="Proteomes" id="UP001222027"/>
    </source>
</evidence>
<dbReference type="Proteomes" id="UP001222027">
    <property type="component" value="Unassembled WGS sequence"/>
</dbReference>
<protein>
    <submittedName>
        <fullName evidence="1">Uncharacterized protein</fullName>
    </submittedName>
</protein>